<feature type="non-terminal residue" evidence="1">
    <location>
        <position position="1"/>
    </location>
</feature>
<proteinExistence type="predicted"/>
<name>A0A022S307_ERYGU</name>
<dbReference type="STRING" id="4155.A0A022S307"/>
<dbReference type="Proteomes" id="UP000030748">
    <property type="component" value="Unassembled WGS sequence"/>
</dbReference>
<dbReference type="EMBL" id="KI630171">
    <property type="protein sequence ID" value="EYU46308.1"/>
    <property type="molecule type" value="Genomic_DNA"/>
</dbReference>
<gene>
    <name evidence="1" type="ORF">MIMGU_mgv1a0096473mg</name>
</gene>
<organism evidence="1 2">
    <name type="scientific">Erythranthe guttata</name>
    <name type="common">Yellow monkey flower</name>
    <name type="synonym">Mimulus guttatus</name>
    <dbReference type="NCBI Taxonomy" id="4155"/>
    <lineage>
        <taxon>Eukaryota</taxon>
        <taxon>Viridiplantae</taxon>
        <taxon>Streptophyta</taxon>
        <taxon>Embryophyta</taxon>
        <taxon>Tracheophyta</taxon>
        <taxon>Spermatophyta</taxon>
        <taxon>Magnoliopsida</taxon>
        <taxon>eudicotyledons</taxon>
        <taxon>Gunneridae</taxon>
        <taxon>Pentapetalae</taxon>
        <taxon>asterids</taxon>
        <taxon>lamiids</taxon>
        <taxon>Lamiales</taxon>
        <taxon>Phrymaceae</taxon>
        <taxon>Erythranthe</taxon>
    </lineage>
</organism>
<sequence>GKKLMAEIGDIINIHVIIEGSMNSSNPYFSSSWRRDLF</sequence>
<dbReference type="AlphaFoldDB" id="A0A022S307"/>
<accession>A0A022S307</accession>
<protein>
    <submittedName>
        <fullName evidence="1">Uncharacterized protein</fullName>
    </submittedName>
</protein>
<evidence type="ECO:0000313" key="1">
    <source>
        <dbReference type="EMBL" id="EYU46308.1"/>
    </source>
</evidence>
<feature type="non-terminal residue" evidence="1">
    <location>
        <position position="38"/>
    </location>
</feature>
<keyword evidence="2" id="KW-1185">Reference proteome</keyword>
<reference evidence="1 2" key="1">
    <citation type="journal article" date="2013" name="Proc. Natl. Acad. Sci. U.S.A.">
        <title>Fine-scale variation in meiotic recombination in Mimulus inferred from population shotgun sequencing.</title>
        <authorList>
            <person name="Hellsten U."/>
            <person name="Wright K.M."/>
            <person name="Jenkins J."/>
            <person name="Shu S."/>
            <person name="Yuan Y."/>
            <person name="Wessler S.R."/>
            <person name="Schmutz J."/>
            <person name="Willis J.H."/>
            <person name="Rokhsar D.S."/>
        </authorList>
    </citation>
    <scope>NUCLEOTIDE SEQUENCE [LARGE SCALE GENOMIC DNA]</scope>
    <source>
        <strain evidence="2">cv. DUN x IM62</strain>
    </source>
</reference>
<dbReference type="EMBL" id="KI630171">
    <property type="protein sequence ID" value="EYU46307.1"/>
    <property type="molecule type" value="Genomic_DNA"/>
</dbReference>
<evidence type="ECO:0000313" key="2">
    <source>
        <dbReference type="Proteomes" id="UP000030748"/>
    </source>
</evidence>